<dbReference type="Pfam" id="PF26366">
    <property type="entry name" value="DUF8094"/>
    <property type="match status" value="1"/>
</dbReference>
<accession>A0A345XYT1</accession>
<dbReference type="InterPro" id="IPR058407">
    <property type="entry name" value="DUF8094"/>
</dbReference>
<evidence type="ECO:0000313" key="3">
    <source>
        <dbReference type="Proteomes" id="UP000254425"/>
    </source>
</evidence>
<protein>
    <recommendedName>
        <fullName evidence="1">DUF8094 domain-containing protein</fullName>
    </recommendedName>
</protein>
<dbReference type="RefSeq" id="WP_208883976.1">
    <property type="nucleotide sequence ID" value="NZ_CP031320.1"/>
</dbReference>
<feature type="domain" description="DUF8094" evidence="1">
    <location>
        <begin position="33"/>
        <end position="318"/>
    </location>
</feature>
<evidence type="ECO:0000313" key="2">
    <source>
        <dbReference type="EMBL" id="AXK36797.1"/>
    </source>
</evidence>
<dbReference type="KEGG" id="sarm:DVA86_33890"/>
<reference evidence="2 3" key="1">
    <citation type="submission" date="2018-07" db="EMBL/GenBank/DDBJ databases">
        <title>Draft genome of the type strain Streptomyces armeniacus ATCC 15676.</title>
        <authorList>
            <person name="Labana P."/>
            <person name="Gosse J.T."/>
            <person name="Boddy C.N."/>
        </authorList>
    </citation>
    <scope>NUCLEOTIDE SEQUENCE [LARGE SCALE GENOMIC DNA]</scope>
    <source>
        <strain evidence="2 3">ATCC 15676</strain>
    </source>
</reference>
<dbReference type="Proteomes" id="UP000254425">
    <property type="component" value="Chromosome"/>
</dbReference>
<proteinExistence type="predicted"/>
<evidence type="ECO:0000259" key="1">
    <source>
        <dbReference type="Pfam" id="PF26366"/>
    </source>
</evidence>
<dbReference type="AlphaFoldDB" id="A0A345XYT1"/>
<name>A0A345XYT1_9ACTN</name>
<dbReference type="PROSITE" id="PS51257">
    <property type="entry name" value="PROKAR_LIPOPROTEIN"/>
    <property type="match status" value="1"/>
</dbReference>
<sequence length="323" mass="34785">MKARLLAATTTAAVLSATLSGCITVHGEDAVIPAVGKGEARKVLDEFTAVNNKSNKTYDAGLNATVEAGALGAIDQAGLKSRKKVHPEGNDDFDPLKFSDSRFLIPKQAGWPKFFVADTKSNRGSDGRWFLLFQRDSADAKWKATYLAVLDPADTPEFAVGKDGYAKAVPDVGGGEKLAVEPDKISKAYARYLQEGEGEFAAGAHTSKWREEREKTAEKPGVRTEWADTPAVPPQFAPFGLRTKDGGAMLFFATHHHKKQTVAEGYTPQVKDPYVKALMTGTPKKSLTYVRVSEQAVTVPPAKKGGEITFLSRIAGLTSVKAE</sequence>
<dbReference type="EMBL" id="CP031320">
    <property type="protein sequence ID" value="AXK36797.1"/>
    <property type="molecule type" value="Genomic_DNA"/>
</dbReference>
<gene>
    <name evidence="2" type="ORF">DVA86_33890</name>
</gene>
<organism evidence="2 3">
    <name type="scientific">Streptomyces armeniacus</name>
    <dbReference type="NCBI Taxonomy" id="83291"/>
    <lineage>
        <taxon>Bacteria</taxon>
        <taxon>Bacillati</taxon>
        <taxon>Actinomycetota</taxon>
        <taxon>Actinomycetes</taxon>
        <taxon>Kitasatosporales</taxon>
        <taxon>Streptomycetaceae</taxon>
        <taxon>Streptomyces</taxon>
    </lineage>
</organism>
<keyword evidence="3" id="KW-1185">Reference proteome</keyword>